<evidence type="ECO:0000313" key="5">
    <source>
        <dbReference type="EMBL" id="NEA90001.1"/>
    </source>
</evidence>
<dbReference type="SUPFAM" id="SSF47336">
    <property type="entry name" value="ACP-like"/>
    <property type="match status" value="1"/>
</dbReference>
<feature type="compositionally biased region" description="Low complexity" evidence="3">
    <location>
        <begin position="114"/>
        <end position="134"/>
    </location>
</feature>
<dbReference type="Gene3D" id="1.10.1200.10">
    <property type="entry name" value="ACP-like"/>
    <property type="match status" value="1"/>
</dbReference>
<reference evidence="5" key="1">
    <citation type="submission" date="2020-01" db="EMBL/GenBank/DDBJ databases">
        <title>Insect and environment-associated Actinomycetes.</title>
        <authorList>
            <person name="Currrie C."/>
            <person name="Chevrette M."/>
            <person name="Carlson C."/>
            <person name="Stubbendieck R."/>
            <person name="Wendt-Pienkowski E."/>
        </authorList>
    </citation>
    <scope>NUCLEOTIDE SEQUENCE</scope>
    <source>
        <strain evidence="5">SID14436</strain>
    </source>
</reference>
<name>A0A6G3R2X4_9ACTN</name>
<protein>
    <submittedName>
        <fullName evidence="5">Acyl carrier protein</fullName>
    </submittedName>
</protein>
<dbReference type="InterPro" id="IPR009081">
    <property type="entry name" value="PP-bd_ACP"/>
</dbReference>
<dbReference type="GO" id="GO:0031177">
    <property type="term" value="F:phosphopantetheine binding"/>
    <property type="evidence" value="ECO:0007669"/>
    <property type="project" value="InterPro"/>
</dbReference>
<feature type="domain" description="Carrier" evidence="4">
    <location>
        <begin position="33"/>
        <end position="108"/>
    </location>
</feature>
<dbReference type="AlphaFoldDB" id="A0A6G3R2X4"/>
<evidence type="ECO:0000256" key="2">
    <source>
        <dbReference type="ARBA" id="ARBA00022553"/>
    </source>
</evidence>
<dbReference type="EMBL" id="JAAGMD010000803">
    <property type="protein sequence ID" value="NEA90001.1"/>
    <property type="molecule type" value="Genomic_DNA"/>
</dbReference>
<keyword evidence="1" id="KW-0596">Phosphopantetheine</keyword>
<feature type="region of interest" description="Disordered" evidence="3">
    <location>
        <begin position="104"/>
        <end position="178"/>
    </location>
</feature>
<evidence type="ECO:0000259" key="4">
    <source>
        <dbReference type="PROSITE" id="PS50075"/>
    </source>
</evidence>
<proteinExistence type="predicted"/>
<feature type="non-terminal residue" evidence="5">
    <location>
        <position position="178"/>
    </location>
</feature>
<comment type="caution">
    <text evidence="5">The sequence shown here is derived from an EMBL/GenBank/DDBJ whole genome shotgun (WGS) entry which is preliminary data.</text>
</comment>
<evidence type="ECO:0000256" key="3">
    <source>
        <dbReference type="SAM" id="MobiDB-lite"/>
    </source>
</evidence>
<organism evidence="5">
    <name type="scientific">Streptomyces sp. SID14436</name>
    <dbReference type="NCBI Taxonomy" id="2706070"/>
    <lineage>
        <taxon>Bacteria</taxon>
        <taxon>Bacillati</taxon>
        <taxon>Actinomycetota</taxon>
        <taxon>Actinomycetes</taxon>
        <taxon>Kitasatosporales</taxon>
        <taxon>Streptomycetaceae</taxon>
        <taxon>Streptomyces</taxon>
    </lineage>
</organism>
<sequence>MRDGSASGPADGAVAGGAVAQDVTGEDVAAEDITAQDVVAEIGVLFGELLDLPPVDPGADLWDLGATSFTMVRAGRVLRERYGRDVPVSVLLAEPTVRAIAARMSGGATPPPGTAKTAETAEATETASTVGAAGQARTGESAPVASRGEARAPRPAEPVAEDPPRVDFFAAEDRRRFK</sequence>
<dbReference type="SMART" id="SM00823">
    <property type="entry name" value="PKS_PP"/>
    <property type="match status" value="1"/>
</dbReference>
<dbReference type="GO" id="GO:0017000">
    <property type="term" value="P:antibiotic biosynthetic process"/>
    <property type="evidence" value="ECO:0007669"/>
    <property type="project" value="UniProtKB-ARBA"/>
</dbReference>
<gene>
    <name evidence="5" type="ORF">G3I53_29175</name>
</gene>
<dbReference type="Pfam" id="PF00550">
    <property type="entry name" value="PP-binding"/>
    <property type="match status" value="1"/>
</dbReference>
<evidence type="ECO:0000256" key="1">
    <source>
        <dbReference type="ARBA" id="ARBA00022450"/>
    </source>
</evidence>
<dbReference type="PROSITE" id="PS50075">
    <property type="entry name" value="CARRIER"/>
    <property type="match status" value="1"/>
</dbReference>
<dbReference type="InterPro" id="IPR020806">
    <property type="entry name" value="PKS_PP-bd"/>
</dbReference>
<dbReference type="InterPro" id="IPR036736">
    <property type="entry name" value="ACP-like_sf"/>
</dbReference>
<accession>A0A6G3R2X4</accession>
<keyword evidence="2" id="KW-0597">Phosphoprotein</keyword>